<dbReference type="CDD" id="cd00067">
    <property type="entry name" value="GAL4"/>
    <property type="match status" value="1"/>
</dbReference>
<dbReference type="Pfam" id="PF04082">
    <property type="entry name" value="Fungal_trans"/>
    <property type="match status" value="1"/>
</dbReference>
<dbReference type="Pfam" id="PF00172">
    <property type="entry name" value="Zn_clus"/>
    <property type="match status" value="1"/>
</dbReference>
<keyword evidence="6" id="KW-0804">Transcription</keyword>
<evidence type="ECO:0000256" key="6">
    <source>
        <dbReference type="ARBA" id="ARBA00023163"/>
    </source>
</evidence>
<dbReference type="InterPro" id="IPR036864">
    <property type="entry name" value="Zn2-C6_fun-type_DNA-bd_sf"/>
</dbReference>
<dbReference type="Proteomes" id="UP001565368">
    <property type="component" value="Unassembled WGS sequence"/>
</dbReference>
<evidence type="ECO:0000256" key="3">
    <source>
        <dbReference type="ARBA" id="ARBA00022833"/>
    </source>
</evidence>
<keyword evidence="7" id="KW-0539">Nucleus</keyword>
<dbReference type="EMBL" id="JBBXJM010000004">
    <property type="protein sequence ID" value="KAL1409281.1"/>
    <property type="molecule type" value="Genomic_DNA"/>
</dbReference>
<dbReference type="GeneID" id="95987157"/>
<keyword evidence="10" id="KW-1185">Reference proteome</keyword>
<feature type="domain" description="Zn(2)-C6 fungal-type" evidence="8">
    <location>
        <begin position="22"/>
        <end position="52"/>
    </location>
</feature>
<keyword evidence="2" id="KW-0479">Metal-binding</keyword>
<dbReference type="PROSITE" id="PS50048">
    <property type="entry name" value="ZN2_CY6_FUNGAL_2"/>
    <property type="match status" value="1"/>
</dbReference>
<evidence type="ECO:0000256" key="4">
    <source>
        <dbReference type="ARBA" id="ARBA00023015"/>
    </source>
</evidence>
<protein>
    <recommendedName>
        <fullName evidence="8">Zn(2)-C6 fungal-type domain-containing protein</fullName>
    </recommendedName>
</protein>
<dbReference type="InterPro" id="IPR052202">
    <property type="entry name" value="Yeast_MetPath_Reg"/>
</dbReference>
<name>A0ABR3Q3Q8_9TREE</name>
<comment type="caution">
    <text evidence="9">The sequence shown here is derived from an EMBL/GenBank/DDBJ whole genome shotgun (WGS) entry which is preliminary data.</text>
</comment>
<evidence type="ECO:0000256" key="2">
    <source>
        <dbReference type="ARBA" id="ARBA00022723"/>
    </source>
</evidence>
<dbReference type="SUPFAM" id="SSF57701">
    <property type="entry name" value="Zn2/Cys6 DNA-binding domain"/>
    <property type="match status" value="1"/>
</dbReference>
<dbReference type="InterPro" id="IPR001138">
    <property type="entry name" value="Zn2Cys6_DnaBD"/>
</dbReference>
<comment type="subcellular location">
    <subcellularLocation>
        <location evidence="1">Nucleus</location>
    </subcellularLocation>
</comment>
<proteinExistence type="predicted"/>
<dbReference type="RefSeq" id="XP_069209225.1">
    <property type="nucleotide sequence ID" value="XM_069354583.1"/>
</dbReference>
<evidence type="ECO:0000259" key="8">
    <source>
        <dbReference type="PROSITE" id="PS50048"/>
    </source>
</evidence>
<sequence length="674" mass="73987">MPAAREYHSPSSPQPVFQAPQACKRCYSRKRKCDRRHPKCSACIEANVPCELDGKAAQKSLFVQLNELRAGTVDLQKRIEWLEGYIRQASPALGDIAVRPTGSQLPQPLLYDTPAPLAQPANVTTSAHLSTLVSSGATMRVNPNSPPLALAGSSANSPPITSAALHPGLPTLDEALEWTRAVLATHNQSRHCISPQEIEDDTRAVYGENGLIAPGLSASRFRTFAVIYLGAMMKNRGDGHISDSCRACRAFAFQELPNVTAQEDLTAVQALALMSLISLYEPGGPSLFQVVGFAARTALSIGIHRRDEVYFPGILDTFHDEAALRAHNEKRKNIFWAVYSLDRLAVFTLGLPPAIRDSDIDVDQPTVPISSSEASLEVPEVALRIHNIQLRRLYGKIYESLLTVPARDDLSVAEREAIISDRAREVQEWYNNSPFRAAFFPMSDSSISRQAADDISYHQMTMGLYRPSPLMPHVPSSYVTILKSSASISVDLYRHYWPRQQVLLVWTHLYQVFSSCTTLVYCFCEYRSRPDLVDLPSEQVETQIAQCQDLLARFGSAWPESQRYQAMFHALVQSFRSSQPSPTQGVETEAIQPLSMAVHQVEEPSEQLPPPPAISVPSIPSVTNGGEVDLSIFDLFNSTQASADLPGSVGLSGSGTSPSSVMMGFWAPNLVPNA</sequence>
<evidence type="ECO:0000313" key="10">
    <source>
        <dbReference type="Proteomes" id="UP001565368"/>
    </source>
</evidence>
<evidence type="ECO:0000313" key="9">
    <source>
        <dbReference type="EMBL" id="KAL1409281.1"/>
    </source>
</evidence>
<organism evidence="9 10">
    <name type="scientific">Vanrija albida</name>
    <dbReference type="NCBI Taxonomy" id="181172"/>
    <lineage>
        <taxon>Eukaryota</taxon>
        <taxon>Fungi</taxon>
        <taxon>Dikarya</taxon>
        <taxon>Basidiomycota</taxon>
        <taxon>Agaricomycotina</taxon>
        <taxon>Tremellomycetes</taxon>
        <taxon>Trichosporonales</taxon>
        <taxon>Trichosporonaceae</taxon>
        <taxon>Vanrija</taxon>
    </lineage>
</organism>
<dbReference type="PANTHER" id="PTHR47782">
    <property type="entry name" value="ZN(II)2CYS6 TRANSCRIPTION FACTOR (EUROFUNG)-RELATED"/>
    <property type="match status" value="1"/>
</dbReference>
<dbReference type="SMART" id="SM00906">
    <property type="entry name" value="Fungal_trans"/>
    <property type="match status" value="1"/>
</dbReference>
<keyword evidence="5" id="KW-0238">DNA-binding</keyword>
<dbReference type="SMART" id="SM00066">
    <property type="entry name" value="GAL4"/>
    <property type="match status" value="1"/>
</dbReference>
<accession>A0ABR3Q3Q8</accession>
<keyword evidence="4" id="KW-0805">Transcription regulation</keyword>
<evidence type="ECO:0000256" key="1">
    <source>
        <dbReference type="ARBA" id="ARBA00004123"/>
    </source>
</evidence>
<evidence type="ECO:0000256" key="7">
    <source>
        <dbReference type="ARBA" id="ARBA00023242"/>
    </source>
</evidence>
<dbReference type="PANTHER" id="PTHR47782:SF12">
    <property type="entry name" value="ZN(II)2CYS6 TRANSCRIPTION FACTOR (EUROFUNG)"/>
    <property type="match status" value="1"/>
</dbReference>
<dbReference type="InterPro" id="IPR007219">
    <property type="entry name" value="XnlR_reg_dom"/>
</dbReference>
<reference evidence="9 10" key="1">
    <citation type="submission" date="2023-08" db="EMBL/GenBank/DDBJ databases">
        <title>Annotated Genome Sequence of Vanrija albida AlHP1.</title>
        <authorList>
            <person name="Herzog R."/>
        </authorList>
    </citation>
    <scope>NUCLEOTIDE SEQUENCE [LARGE SCALE GENOMIC DNA]</scope>
    <source>
        <strain evidence="9 10">AlHP1</strain>
    </source>
</reference>
<evidence type="ECO:0000256" key="5">
    <source>
        <dbReference type="ARBA" id="ARBA00023125"/>
    </source>
</evidence>
<dbReference type="Gene3D" id="4.10.240.10">
    <property type="entry name" value="Zn(2)-C6 fungal-type DNA-binding domain"/>
    <property type="match status" value="1"/>
</dbReference>
<keyword evidence="3" id="KW-0862">Zinc</keyword>
<gene>
    <name evidence="9" type="ORF">Q8F55_006114</name>
</gene>
<dbReference type="CDD" id="cd12148">
    <property type="entry name" value="fungal_TF_MHR"/>
    <property type="match status" value="1"/>
</dbReference>